<dbReference type="RefSeq" id="WP_280561947.1">
    <property type="nucleotide sequence ID" value="NZ_JAROYJ010000011.1"/>
</dbReference>
<dbReference type="InterPro" id="IPR046237">
    <property type="entry name" value="DUF6270"/>
</dbReference>
<sequence>MTVKIATIGSCVVRDNFNTKFNPYYKEYFNLVAHLQSDLHSLMSTPTKFSKSDNYNEATNFHKQHIQNEINKQFLERLKDTNPDYIILDLYADMKFDEVMFDEKTYITNNVQYKYLPEIQEKSILKIYEDFEEYFKSWKNSVDELFEFFRNELPKSKVILLNAKYQSKFKINTTLDEHGQNQRKKNLDTKKMNQKWNILYNHVENNFDVFKINMKVDKYALNETCLEGSYYLNFESKFYKDFLFELLNIISLDKLSENNIIDEKSNLFKSQKLHYKDTEQKLIDAKRVEVVTDSEYNLINLARKNKNAYKLYKKLLEKDYILYFHKDGISKLYKRKYIGELIKRKDLLRRNEVFYTLSEPRDRKINNNIPKKLLVIFTCMPPRDKYDNYLIHDRMFTEFFEGIERNLVKNVYIMRIMDLNVSHGSHYINTINYPEYEQYIQQAISYVKTSLEITENNIVFYGVSKGGTGALFHGSRMDKKLLAVDPILNIGGKLEDNDRRFLKNLRKEDLVPEINKNIAKINLKDKYLICSEKVPLYYEQDMRLDKEKLKIYNKVDNLITSHPEVSRNTIPEQLMILNILLGGLE</sequence>
<proteinExistence type="predicted"/>
<accession>A0ABT6J0S5</accession>
<comment type="caution">
    <text evidence="1">The sequence shown here is derived from an EMBL/GenBank/DDBJ whole genome shotgun (WGS) entry which is preliminary data.</text>
</comment>
<evidence type="ECO:0000313" key="1">
    <source>
        <dbReference type="EMBL" id="MDH5158357.1"/>
    </source>
</evidence>
<dbReference type="Proteomes" id="UP001159200">
    <property type="component" value="Unassembled WGS sequence"/>
</dbReference>
<organism evidence="1 2">
    <name type="scientific">Staphylococcus cohnii</name>
    <dbReference type="NCBI Taxonomy" id="29382"/>
    <lineage>
        <taxon>Bacteria</taxon>
        <taxon>Bacillati</taxon>
        <taxon>Bacillota</taxon>
        <taxon>Bacilli</taxon>
        <taxon>Bacillales</taxon>
        <taxon>Staphylococcaceae</taxon>
        <taxon>Staphylococcus</taxon>
        <taxon>Staphylococcus cohnii species complex</taxon>
    </lineage>
</organism>
<dbReference type="Pfam" id="PF19786">
    <property type="entry name" value="DUF6270"/>
    <property type="match status" value="1"/>
</dbReference>
<reference evidence="1 2" key="1">
    <citation type="submission" date="2023-03" db="EMBL/GenBank/DDBJ databases">
        <title>Bacterial isolates from washroom surfaces on a university campus.</title>
        <authorList>
            <person name="Holman D.B."/>
            <person name="Gzyl K.E."/>
            <person name="Taheri A.E."/>
        </authorList>
    </citation>
    <scope>NUCLEOTIDE SEQUENCE [LARGE SCALE GENOMIC DNA]</scope>
    <source>
        <strain evidence="1 2">RD01</strain>
    </source>
</reference>
<keyword evidence="2" id="KW-1185">Reference proteome</keyword>
<evidence type="ECO:0000313" key="2">
    <source>
        <dbReference type="Proteomes" id="UP001159200"/>
    </source>
</evidence>
<protein>
    <submittedName>
        <fullName evidence="1">XcbB/CpsF family capsular polysaccharide biosynthesis protein</fullName>
    </submittedName>
</protein>
<gene>
    <name evidence="1" type="ORF">P5X59_08485</name>
</gene>
<name>A0ABT6J0S5_9STAP</name>
<dbReference type="EMBL" id="JAROYR010000011">
    <property type="protein sequence ID" value="MDH5158357.1"/>
    <property type="molecule type" value="Genomic_DNA"/>
</dbReference>
<dbReference type="NCBIfam" id="NF033892">
    <property type="entry name" value="XcbB_CpsF_sero"/>
    <property type="match status" value="1"/>
</dbReference>